<dbReference type="InterPro" id="IPR036291">
    <property type="entry name" value="NAD(P)-bd_dom_sf"/>
</dbReference>
<sequence length="222" mass="23439">MVREARTSYRTPLPERTRPLAYLWEAIPHVNVALWAEEGPWREALAAWAHARNGRLVAMGGDVLEPAARAPGAAPVLDVEGLLRQDAVEAVHLMAPPARVPPLVRACLQAGRHVLLASPPPPDPTALEDLVRRGGEGEAMLLPVGSLAPSPRLRRVLHAAGKGMVGPPRLLEVRAEQDPARDRGPGDPGASTDPRAAAGGVLLRLGPPSSGNSPASWGNPCR</sequence>
<keyword evidence="3" id="KW-1185">Reference proteome</keyword>
<proteinExistence type="predicted"/>
<dbReference type="STRING" id="1555112.LIP_3031"/>
<dbReference type="Gene3D" id="3.40.50.720">
    <property type="entry name" value="NAD(P)-binding Rossmann-like Domain"/>
    <property type="match status" value="1"/>
</dbReference>
<accession>A0A0K2SP17</accession>
<dbReference type="EMBL" id="AP014924">
    <property type="protein sequence ID" value="BAS28860.1"/>
    <property type="molecule type" value="Genomic_DNA"/>
</dbReference>
<evidence type="ECO:0000313" key="2">
    <source>
        <dbReference type="EMBL" id="BAS28860.1"/>
    </source>
</evidence>
<feature type="compositionally biased region" description="Basic and acidic residues" evidence="1">
    <location>
        <begin position="171"/>
        <end position="185"/>
    </location>
</feature>
<feature type="region of interest" description="Disordered" evidence="1">
    <location>
        <begin position="167"/>
        <end position="222"/>
    </location>
</feature>
<gene>
    <name evidence="2" type="ORF">LIP_3031</name>
</gene>
<dbReference type="SUPFAM" id="SSF51735">
    <property type="entry name" value="NAD(P)-binding Rossmann-fold domains"/>
    <property type="match status" value="1"/>
</dbReference>
<organism evidence="2 3">
    <name type="scientific">Limnochorda pilosa</name>
    <dbReference type="NCBI Taxonomy" id="1555112"/>
    <lineage>
        <taxon>Bacteria</taxon>
        <taxon>Bacillati</taxon>
        <taxon>Bacillota</taxon>
        <taxon>Limnochordia</taxon>
        <taxon>Limnochordales</taxon>
        <taxon>Limnochordaceae</taxon>
        <taxon>Limnochorda</taxon>
    </lineage>
</organism>
<dbReference type="Gene3D" id="3.30.360.10">
    <property type="entry name" value="Dihydrodipicolinate Reductase, domain 2"/>
    <property type="match status" value="1"/>
</dbReference>
<reference evidence="3" key="1">
    <citation type="submission" date="2015-07" db="EMBL/GenBank/DDBJ databases">
        <title>Complete genome sequence and phylogenetic analysis of Limnochorda pilosa.</title>
        <authorList>
            <person name="Watanabe M."/>
            <person name="Kojima H."/>
            <person name="Fukui M."/>
        </authorList>
    </citation>
    <scope>NUCLEOTIDE SEQUENCE [LARGE SCALE GENOMIC DNA]</scope>
    <source>
        <strain evidence="3">HC45</strain>
    </source>
</reference>
<dbReference type="KEGG" id="lpil:LIP_3031"/>
<evidence type="ECO:0000313" key="3">
    <source>
        <dbReference type="Proteomes" id="UP000065807"/>
    </source>
</evidence>
<dbReference type="Proteomes" id="UP000065807">
    <property type="component" value="Chromosome"/>
</dbReference>
<evidence type="ECO:0000256" key="1">
    <source>
        <dbReference type="SAM" id="MobiDB-lite"/>
    </source>
</evidence>
<protein>
    <submittedName>
        <fullName evidence="2">Uncharacterized protein</fullName>
    </submittedName>
</protein>
<reference evidence="3" key="2">
    <citation type="journal article" date="2016" name="Int. J. Syst. Evol. Microbiol.">
        <title>Complete genome sequence and cell structure of Limnochorda pilosa, a Gram-negative spore-former within the phylum Firmicutes.</title>
        <authorList>
            <person name="Watanabe M."/>
            <person name="Kojima H."/>
            <person name="Fukui M."/>
        </authorList>
    </citation>
    <scope>NUCLEOTIDE SEQUENCE [LARGE SCALE GENOMIC DNA]</scope>
    <source>
        <strain evidence="3">HC45</strain>
    </source>
</reference>
<name>A0A0K2SP17_LIMPI</name>
<dbReference type="AlphaFoldDB" id="A0A0K2SP17"/>